<comment type="caution">
    <text evidence="1">The sequence shown here is derived from an EMBL/GenBank/DDBJ whole genome shotgun (WGS) entry which is preliminary data.</text>
</comment>
<accession>A0ACC0D5Q5</accession>
<dbReference type="EMBL" id="MU394305">
    <property type="protein sequence ID" value="KAI6087893.1"/>
    <property type="molecule type" value="Genomic_DNA"/>
</dbReference>
<reference evidence="1 2" key="1">
    <citation type="journal article" date="2022" name="New Phytol.">
        <title>Ecological generalism drives hyperdiversity of secondary metabolite gene clusters in xylarialean endophytes.</title>
        <authorList>
            <person name="Franco M.E.E."/>
            <person name="Wisecaver J.H."/>
            <person name="Arnold A.E."/>
            <person name="Ju Y.M."/>
            <person name="Slot J.C."/>
            <person name="Ahrendt S."/>
            <person name="Moore L.P."/>
            <person name="Eastman K.E."/>
            <person name="Scott K."/>
            <person name="Konkel Z."/>
            <person name="Mondo S.J."/>
            <person name="Kuo A."/>
            <person name="Hayes R.D."/>
            <person name="Haridas S."/>
            <person name="Andreopoulos B."/>
            <person name="Riley R."/>
            <person name="LaButti K."/>
            <person name="Pangilinan J."/>
            <person name="Lipzen A."/>
            <person name="Amirebrahimi M."/>
            <person name="Yan J."/>
            <person name="Adam C."/>
            <person name="Keymanesh K."/>
            <person name="Ng V."/>
            <person name="Louie K."/>
            <person name="Northen T."/>
            <person name="Drula E."/>
            <person name="Henrissat B."/>
            <person name="Hsieh H.M."/>
            <person name="Youens-Clark K."/>
            <person name="Lutzoni F."/>
            <person name="Miadlikowska J."/>
            <person name="Eastwood D.C."/>
            <person name="Hamelin R.C."/>
            <person name="Grigoriev I.V."/>
            <person name="U'Ren J.M."/>
        </authorList>
    </citation>
    <scope>NUCLEOTIDE SEQUENCE [LARGE SCALE GENOMIC DNA]</scope>
    <source>
        <strain evidence="1 2">ER1909</strain>
    </source>
</reference>
<gene>
    <name evidence="1" type="ORF">F4821DRAFT_235433</name>
</gene>
<keyword evidence="2" id="KW-1185">Reference proteome</keyword>
<proteinExistence type="predicted"/>
<organism evidence="1 2">
    <name type="scientific">Hypoxylon rubiginosum</name>
    <dbReference type="NCBI Taxonomy" id="110542"/>
    <lineage>
        <taxon>Eukaryota</taxon>
        <taxon>Fungi</taxon>
        <taxon>Dikarya</taxon>
        <taxon>Ascomycota</taxon>
        <taxon>Pezizomycotina</taxon>
        <taxon>Sordariomycetes</taxon>
        <taxon>Xylariomycetidae</taxon>
        <taxon>Xylariales</taxon>
        <taxon>Hypoxylaceae</taxon>
        <taxon>Hypoxylon</taxon>
    </lineage>
</organism>
<sequence length="1426" mass="160581">MNLSREFDSSTEISSNSQTEMNPNCPAASQSAEYDEIPLDSSSEASSDTSISDSDSNNEANNEAGIDSNMFISTGDEHVPIQLHLLVPTAASVQIDHQDQSLQRKRKSRGEADTIPHEAIPAKKVKLDEKDTVCPLDVSLLPAEIWHRVFTFTPPQTLGNLLCVNKLFNAYLDPLSRYHYESPPSILQTPNPPLRPDTIWQLSRRRFWPRMPAPLTQKTELDMWQLVCGKTCQFCAKANLESPQPPHGQGREKIQRIWAFALRSCGPCLVERTVKEIDLLLSSSVPSVLISALPFVLTTSEMHTISPDALQRGLLPPDLQVTKIYLSEHVEKLKQEFLSVKSMGGATVEEWLKGLELRGKESLSDSMRWEKWASTGGITQLSQDNVSNTHISSEEDPTSQKSSLQHGTHSSVSRVRTREEALELKAARRVEIERRAMELDPPLKPDILALIPSFQAAIQIISPLDDNAWKLLKPRLLSQRIDAERNAEEEPGHPSGTVQSHPAPARTEEPPREEGNNIATKQLIDKAWDDIQAPLRAQISAYADEVIRDDWSNGKKVNIETSPQFAAEVLLHVRKRFYAKIAKASTAARAAGQQPVQDPPNGPFTQKLTLENMRWLFDVKIKPHTESCRKDLFFCNGCEVSFKAFGFEGVIQHYAAKHTDALSMGSVVVHWRAEWPEIPPFKPDPQNIKIADPSEASRSQHETNSRHSHTTSLFTIPPLGYGHTGHGLFTQHPVPYTHQSGVYQGQSSSHSFHPVQYVPHYPYPPELPQSYPPGVYSTPPAYSPVTNAFPGHNYNAYPTNSQPDYQASYNSSLTSKYHTQLEHLARSSRELWTATAGLKELPGSIRVYVVIHHIVQRFRSRFSESPPLAMFIDGLSNNKEMRPVRNINGLICKACHFSLIATDQDRKTFSLPQLVNHFQQNHVDRMRSLGAPCLDWAVEMVHTPDLSVLSNLRHLTNMDNQKISLISDAFPYAQYTAGYPQGLSTSSNQDAWANNGIASNVRQHSAYNSSIQGSSHYDTSYLQPIATHGIKAPGMRDTRQSPTMGQKSDLHQSTAIDIIPSMTQQTSQQSDSDQSSSESQVRHTEARSRKRKRNRNKGPRNTSCQSSRNRKGGEEAAVARLKLQEPNEEGLVTEEGRLQEEEIRAMWAADRAEAARVASRNQLAVETGASEPPPHSARIQGHHRVDTLRVREEDDLMAGLESQLDQQRVLSGHFHHRESHSVEASHGQRPRYERIYPDQSRPFDEASPGHSVYTRHEIDPYLDRGSSSHHKTRSFHGSARVIAAENDALYNEGRYQEYYRPTYTDNSRVRQDVPEYTETYELIRARDSQGEYFIRRPIRLGQDQQRIAPEDGHVTYQDNRGQYSVYGNDERSRIQATYEVGTGSYDTALNHLHKPHPIDDPVAYEDYDPRFPAAPSSSHFTQQVRY</sequence>
<evidence type="ECO:0000313" key="1">
    <source>
        <dbReference type="EMBL" id="KAI6087893.1"/>
    </source>
</evidence>
<protein>
    <submittedName>
        <fullName evidence="1">Uncharacterized protein</fullName>
    </submittedName>
</protein>
<evidence type="ECO:0000313" key="2">
    <source>
        <dbReference type="Proteomes" id="UP001497680"/>
    </source>
</evidence>
<name>A0ACC0D5Q5_9PEZI</name>
<dbReference type="Proteomes" id="UP001497680">
    <property type="component" value="Unassembled WGS sequence"/>
</dbReference>